<evidence type="ECO:0000313" key="10">
    <source>
        <dbReference type="EMBL" id="RYC29332.1"/>
    </source>
</evidence>
<gene>
    <name evidence="10" type="ORF">D3273_24575</name>
</gene>
<reference evidence="10 11" key="2">
    <citation type="submission" date="2019-02" db="EMBL/GenBank/DDBJ databases">
        <title>'Lichenibacterium ramalinii' gen. nov. sp. nov., 'Lichenibacterium minor' gen. nov. sp. nov.</title>
        <authorList>
            <person name="Pankratov T."/>
        </authorList>
    </citation>
    <scope>NUCLEOTIDE SEQUENCE [LARGE SCALE GENOMIC DNA]</scope>
    <source>
        <strain evidence="10 11">RmlP026</strain>
    </source>
</reference>
<reference evidence="10 11" key="1">
    <citation type="submission" date="2018-12" db="EMBL/GenBank/DDBJ databases">
        <authorList>
            <person name="Grouzdev D.S."/>
            <person name="Krutkina M.S."/>
        </authorList>
    </citation>
    <scope>NUCLEOTIDE SEQUENCE [LARGE SCALE GENOMIC DNA]</scope>
    <source>
        <strain evidence="10 11">RmlP026</strain>
    </source>
</reference>
<keyword evidence="7" id="KW-0067">ATP-binding</keyword>
<dbReference type="InterPro" id="IPR036890">
    <property type="entry name" value="HATPase_C_sf"/>
</dbReference>
<dbReference type="Pfam" id="PF07536">
    <property type="entry name" value="HWE_HK"/>
    <property type="match status" value="1"/>
</dbReference>
<dbReference type="RefSeq" id="WP_129229601.1">
    <property type="nucleotide sequence ID" value="NZ_QYBB01000057.1"/>
</dbReference>
<feature type="domain" description="GAF" evidence="8">
    <location>
        <begin position="212"/>
        <end position="359"/>
    </location>
</feature>
<evidence type="ECO:0000256" key="3">
    <source>
        <dbReference type="ARBA" id="ARBA00022553"/>
    </source>
</evidence>
<dbReference type="Pfam" id="PF01590">
    <property type="entry name" value="GAF"/>
    <property type="match status" value="3"/>
</dbReference>
<comment type="caution">
    <text evidence="10">The sequence shown here is derived from an EMBL/GenBank/DDBJ whole genome shotgun (WGS) entry which is preliminary data.</text>
</comment>
<evidence type="ECO:0000256" key="1">
    <source>
        <dbReference type="ARBA" id="ARBA00000085"/>
    </source>
</evidence>
<evidence type="ECO:0000256" key="5">
    <source>
        <dbReference type="ARBA" id="ARBA00022741"/>
    </source>
</evidence>
<dbReference type="PANTHER" id="PTHR43102">
    <property type="entry name" value="SLR1143 PROTEIN"/>
    <property type="match status" value="1"/>
</dbReference>
<comment type="catalytic activity">
    <reaction evidence="1">
        <text>ATP + protein L-histidine = ADP + protein N-phospho-L-histidine.</text>
        <dbReference type="EC" id="2.7.13.3"/>
    </reaction>
</comment>
<evidence type="ECO:0000259" key="8">
    <source>
        <dbReference type="SMART" id="SM00065"/>
    </source>
</evidence>
<feature type="domain" description="GAF" evidence="8">
    <location>
        <begin position="499"/>
        <end position="648"/>
    </location>
</feature>
<dbReference type="EMBL" id="QYBB01000057">
    <property type="protein sequence ID" value="RYC29332.1"/>
    <property type="molecule type" value="Genomic_DNA"/>
</dbReference>
<protein>
    <recommendedName>
        <fullName evidence="2">histidine kinase</fullName>
        <ecNumber evidence="2">2.7.13.3</ecNumber>
    </recommendedName>
</protein>
<dbReference type="AlphaFoldDB" id="A0A4Q2TYZ2"/>
<sequence length="843" mass="91850">MSTEIVNEADLQAAPDGFVGLRDRLSTLAAAKILDTATDPAFDGIVRLATRLCQTPVGLVSFVDADRQWFKARVDFPHCETDLERSVCKFALAEPDLLIIPDLAADPRTAANPLVTGSPFIRFYAGAPLRMPNGQVLGSLSVIDTVPRPGGLTSEQAEDLRTLAAQVVDQLELRRSVKERDRFIGRQGGELHRLPKLDVLARASAALLVAEDPAEALASILVGSTDALGFDWLRLYEVEPDGRHLRLSRAIDTIPGARARSDRLPFGTPLCGIVAETRRALLVGDGLEEDQAYEAQLRALGLRAYAGFPLIGKKRLGGVLAFGSSGGEPFDAETLIFFETLARLLASVHDRLDVEEALAETGAYWRSLFERLSEGFVVGEVIRDASGRVVDWRYVEVNQAWGGLVGMDARSIRGRTIRDVFPGVEDEWIDEFARVVETGEAVTFQRKVASLDRWYEGRVFSVGAGRFAVVFLEITDRIQADARRAAQLALGDRLSELTTIPEMTRAASEIIGRTLSASRAGYGRIEGDVDLVHIEADWTVPGVASIVGRHRLNDYGDIRDHLRRGEALVIHDVTTDPRTRDDPAPLQVMQAGALVDVPVRDRGRTVALFFVHSDAARTWTDEELAFLRNVADRLEAGVARLRAEEDQRILNEEIAHRLKNTLAMVLSIASQTLRKVPERAPIEAFEQRIHALSAAHNVLLRRTWTSATMRDVVTAVTEAAGHGGRITLSGPDLDLGPRATLSVSLLVHELATNAAKYGGLSTSGGHVSASWHVKGRDEQAEVVLDWVEKGGPPPVAPAQSRRNGFGSRLIAMGLAGSGGVDLRYPPSGFEATMRAPLEQLQDA</sequence>
<keyword evidence="5" id="KW-0547">Nucleotide-binding</keyword>
<dbReference type="SUPFAM" id="SSF55781">
    <property type="entry name" value="GAF domain-like"/>
    <property type="match status" value="3"/>
</dbReference>
<dbReference type="Gene3D" id="3.30.450.20">
    <property type="entry name" value="PAS domain"/>
    <property type="match status" value="1"/>
</dbReference>
<dbReference type="Pfam" id="PF08448">
    <property type="entry name" value="PAS_4"/>
    <property type="match status" value="1"/>
</dbReference>
<evidence type="ECO:0000313" key="11">
    <source>
        <dbReference type="Proteomes" id="UP000290759"/>
    </source>
</evidence>
<dbReference type="Proteomes" id="UP000290759">
    <property type="component" value="Unassembled WGS sequence"/>
</dbReference>
<dbReference type="InterPro" id="IPR011102">
    <property type="entry name" value="Sig_transdc_His_kinase_HWE"/>
</dbReference>
<dbReference type="InterPro" id="IPR035965">
    <property type="entry name" value="PAS-like_dom_sf"/>
</dbReference>
<evidence type="ECO:0000256" key="2">
    <source>
        <dbReference type="ARBA" id="ARBA00012438"/>
    </source>
</evidence>
<dbReference type="GO" id="GO:0004673">
    <property type="term" value="F:protein histidine kinase activity"/>
    <property type="evidence" value="ECO:0007669"/>
    <property type="project" value="UniProtKB-EC"/>
</dbReference>
<keyword evidence="4" id="KW-0808">Transferase</keyword>
<keyword evidence="11" id="KW-1185">Reference proteome</keyword>
<name>A0A4Q2TYZ2_9HYPH</name>
<keyword evidence="6" id="KW-0418">Kinase</keyword>
<evidence type="ECO:0000256" key="6">
    <source>
        <dbReference type="ARBA" id="ARBA00022777"/>
    </source>
</evidence>
<evidence type="ECO:0000259" key="9">
    <source>
        <dbReference type="SMART" id="SM00911"/>
    </source>
</evidence>
<feature type="domain" description="GAF" evidence="8">
    <location>
        <begin position="37"/>
        <end position="178"/>
    </location>
</feature>
<organism evidence="10 11">
    <name type="scientific">Lichenibacterium minor</name>
    <dbReference type="NCBI Taxonomy" id="2316528"/>
    <lineage>
        <taxon>Bacteria</taxon>
        <taxon>Pseudomonadati</taxon>
        <taxon>Pseudomonadota</taxon>
        <taxon>Alphaproteobacteria</taxon>
        <taxon>Hyphomicrobiales</taxon>
        <taxon>Lichenihabitantaceae</taxon>
        <taxon>Lichenibacterium</taxon>
    </lineage>
</organism>
<dbReference type="Gene3D" id="3.30.450.40">
    <property type="match status" value="3"/>
</dbReference>
<accession>A0A4Q2TYZ2</accession>
<dbReference type="InterPro" id="IPR029016">
    <property type="entry name" value="GAF-like_dom_sf"/>
</dbReference>
<dbReference type="InterPro" id="IPR003018">
    <property type="entry name" value="GAF"/>
</dbReference>
<proteinExistence type="predicted"/>
<dbReference type="EC" id="2.7.13.3" evidence="2"/>
<dbReference type="SMART" id="SM00911">
    <property type="entry name" value="HWE_HK"/>
    <property type="match status" value="1"/>
</dbReference>
<dbReference type="GO" id="GO:0005524">
    <property type="term" value="F:ATP binding"/>
    <property type="evidence" value="ECO:0007669"/>
    <property type="project" value="UniProtKB-KW"/>
</dbReference>
<dbReference type="Gene3D" id="3.30.565.10">
    <property type="entry name" value="Histidine kinase-like ATPase, C-terminal domain"/>
    <property type="match status" value="1"/>
</dbReference>
<evidence type="ECO:0000256" key="4">
    <source>
        <dbReference type="ARBA" id="ARBA00022679"/>
    </source>
</evidence>
<evidence type="ECO:0000256" key="7">
    <source>
        <dbReference type="ARBA" id="ARBA00022840"/>
    </source>
</evidence>
<dbReference type="OrthoDB" id="341208at2"/>
<keyword evidence="3" id="KW-0597">Phosphoprotein</keyword>
<dbReference type="SMART" id="SM00065">
    <property type="entry name" value="GAF"/>
    <property type="match status" value="3"/>
</dbReference>
<dbReference type="InterPro" id="IPR013656">
    <property type="entry name" value="PAS_4"/>
</dbReference>
<feature type="domain" description="Signal transduction histidine kinase HWE region" evidence="9">
    <location>
        <begin position="653"/>
        <end position="732"/>
    </location>
</feature>
<dbReference type="SUPFAM" id="SSF55785">
    <property type="entry name" value="PYP-like sensor domain (PAS domain)"/>
    <property type="match status" value="1"/>
</dbReference>
<dbReference type="PANTHER" id="PTHR43102:SF2">
    <property type="entry name" value="GAF DOMAIN-CONTAINING PROTEIN"/>
    <property type="match status" value="1"/>
</dbReference>